<protein>
    <submittedName>
        <fullName evidence="1">Uncharacterized protein</fullName>
    </submittedName>
</protein>
<dbReference type="EMBL" id="BAAART010000082">
    <property type="protein sequence ID" value="GAA2239955.1"/>
    <property type="molecule type" value="Genomic_DNA"/>
</dbReference>
<proteinExistence type="predicted"/>
<comment type="caution">
    <text evidence="1">The sequence shown here is derived from an EMBL/GenBank/DDBJ whole genome shotgun (WGS) entry which is preliminary data.</text>
</comment>
<organism evidence="1 2">
    <name type="scientific">Streptomyces indiaensis</name>
    <dbReference type="NCBI Taxonomy" id="284033"/>
    <lineage>
        <taxon>Bacteria</taxon>
        <taxon>Bacillati</taxon>
        <taxon>Actinomycetota</taxon>
        <taxon>Actinomycetes</taxon>
        <taxon>Kitasatosporales</taxon>
        <taxon>Streptomycetaceae</taxon>
        <taxon>Streptomyces</taxon>
    </lineage>
</organism>
<accession>A0ABP5QM97</accession>
<evidence type="ECO:0000313" key="1">
    <source>
        <dbReference type="EMBL" id="GAA2239955.1"/>
    </source>
</evidence>
<reference evidence="2" key="1">
    <citation type="journal article" date="2019" name="Int. J. Syst. Evol. Microbiol.">
        <title>The Global Catalogue of Microorganisms (GCM) 10K type strain sequencing project: providing services to taxonomists for standard genome sequencing and annotation.</title>
        <authorList>
            <consortium name="The Broad Institute Genomics Platform"/>
            <consortium name="The Broad Institute Genome Sequencing Center for Infectious Disease"/>
            <person name="Wu L."/>
            <person name="Ma J."/>
        </authorList>
    </citation>
    <scope>NUCLEOTIDE SEQUENCE [LARGE SCALE GENOMIC DNA]</scope>
    <source>
        <strain evidence="2">JCM 3053</strain>
    </source>
</reference>
<sequence length="76" mass="8407">MDSRSNSHMHWIYPADSFGSTSPYLRAGLECEQPPAGGGKGDFSPAASNLHEYVQRDDQDSEACDEYQCVLPVLDR</sequence>
<keyword evidence="2" id="KW-1185">Reference proteome</keyword>
<gene>
    <name evidence="1" type="ORF">GCM10010104_39100</name>
</gene>
<name>A0ABP5QM97_9ACTN</name>
<dbReference type="Proteomes" id="UP001501474">
    <property type="component" value="Unassembled WGS sequence"/>
</dbReference>
<evidence type="ECO:0000313" key="2">
    <source>
        <dbReference type="Proteomes" id="UP001501474"/>
    </source>
</evidence>